<sequence length="83" mass="9902">MLNIWHQNLLLCFTPSQFVSFQRFTNDMGFEDRCFPFPDGSERVVLCTPNRDINFVFTEEEWDDFNSAMIESLYMLEVYSLVN</sequence>
<evidence type="ECO:0000313" key="2">
    <source>
        <dbReference type="Proteomes" id="UP000264217"/>
    </source>
</evidence>
<comment type="caution">
    <text evidence="1">The sequence shown here is derived from an EMBL/GenBank/DDBJ whole genome shotgun (WGS) entry which is preliminary data.</text>
</comment>
<dbReference type="EMBL" id="QWDC01000001">
    <property type="protein sequence ID" value="RFZ94293.1"/>
    <property type="molecule type" value="Genomic_DNA"/>
</dbReference>
<dbReference type="OrthoDB" id="981414at2"/>
<name>A0A372NVY2_9SPHI</name>
<evidence type="ECO:0000313" key="1">
    <source>
        <dbReference type="EMBL" id="RFZ94293.1"/>
    </source>
</evidence>
<dbReference type="Proteomes" id="UP000264217">
    <property type="component" value="Unassembled WGS sequence"/>
</dbReference>
<organism evidence="1 2">
    <name type="scientific">Mucilaginibacter conchicola</name>
    <dbReference type="NCBI Taxonomy" id="2303333"/>
    <lineage>
        <taxon>Bacteria</taxon>
        <taxon>Pseudomonadati</taxon>
        <taxon>Bacteroidota</taxon>
        <taxon>Sphingobacteriia</taxon>
        <taxon>Sphingobacteriales</taxon>
        <taxon>Sphingobacteriaceae</taxon>
        <taxon>Mucilaginibacter</taxon>
    </lineage>
</organism>
<protein>
    <submittedName>
        <fullName evidence="1">Uncharacterized protein</fullName>
    </submittedName>
</protein>
<dbReference type="AlphaFoldDB" id="A0A372NVY2"/>
<keyword evidence="2" id="KW-1185">Reference proteome</keyword>
<proteinExistence type="predicted"/>
<accession>A0A372NVY2</accession>
<reference evidence="1 2" key="1">
    <citation type="submission" date="2018-08" db="EMBL/GenBank/DDBJ databases">
        <title>Mucilaginibacter sp. MYSH2.</title>
        <authorList>
            <person name="Seo T."/>
        </authorList>
    </citation>
    <scope>NUCLEOTIDE SEQUENCE [LARGE SCALE GENOMIC DNA]</scope>
    <source>
        <strain evidence="1 2">MYSH2</strain>
    </source>
</reference>
<gene>
    <name evidence="1" type="ORF">D0C36_01685</name>
</gene>